<evidence type="ECO:0000256" key="5">
    <source>
        <dbReference type="ARBA" id="ARBA00015196"/>
    </source>
</evidence>
<dbReference type="SFLD" id="SFLDS00003">
    <property type="entry name" value="Haloacid_Dehalogenase"/>
    <property type="match status" value="1"/>
</dbReference>
<dbReference type="SUPFAM" id="SSF56784">
    <property type="entry name" value="HAD-like"/>
    <property type="match status" value="1"/>
</dbReference>
<reference evidence="14 15" key="1">
    <citation type="submission" date="2024-05" db="EMBL/GenBank/DDBJ databases">
        <title>Genome sequencing of Marine Estuary Bacteria, Shewanella vesiculosa and S. baltica, and Pseudomonas syringae.</title>
        <authorList>
            <person name="Gurung A."/>
            <person name="Maclea K.S."/>
        </authorList>
    </citation>
    <scope>NUCLEOTIDE SEQUENCE [LARGE SCALE GENOMIC DNA]</scope>
    <source>
        <strain evidence="14 15">1A</strain>
    </source>
</reference>
<dbReference type="EMBL" id="JBDPZN010000001">
    <property type="protein sequence ID" value="MEO3681113.1"/>
    <property type="molecule type" value="Genomic_DNA"/>
</dbReference>
<comment type="catalytic activity">
    <reaction evidence="13">
        <text>O-phospho-D-serine + H2O = D-serine + phosphate</text>
        <dbReference type="Rhea" id="RHEA:24873"/>
        <dbReference type="ChEBI" id="CHEBI:15377"/>
        <dbReference type="ChEBI" id="CHEBI:35247"/>
        <dbReference type="ChEBI" id="CHEBI:43474"/>
        <dbReference type="ChEBI" id="CHEBI:58680"/>
        <dbReference type="EC" id="3.1.3.3"/>
    </reaction>
</comment>
<evidence type="ECO:0000313" key="14">
    <source>
        <dbReference type="EMBL" id="MEO3681113.1"/>
    </source>
</evidence>
<organism evidence="14 15">
    <name type="scientific">Shewanella vesiculosa</name>
    <dbReference type="NCBI Taxonomy" id="518738"/>
    <lineage>
        <taxon>Bacteria</taxon>
        <taxon>Pseudomonadati</taxon>
        <taxon>Pseudomonadota</taxon>
        <taxon>Gammaproteobacteria</taxon>
        <taxon>Alteromonadales</taxon>
        <taxon>Shewanellaceae</taxon>
        <taxon>Shewanella</taxon>
    </lineage>
</organism>
<name>A0ABV0FJW3_9GAMM</name>
<dbReference type="InterPro" id="IPR023214">
    <property type="entry name" value="HAD_sf"/>
</dbReference>
<evidence type="ECO:0000256" key="2">
    <source>
        <dbReference type="ARBA" id="ARBA00005135"/>
    </source>
</evidence>
<keyword evidence="7" id="KW-0479">Metal-binding</keyword>
<dbReference type="InterPro" id="IPR050582">
    <property type="entry name" value="HAD-like_SerB"/>
</dbReference>
<dbReference type="Gene3D" id="3.40.50.1000">
    <property type="entry name" value="HAD superfamily/HAD-like"/>
    <property type="match status" value="1"/>
</dbReference>
<keyword evidence="15" id="KW-1185">Reference proteome</keyword>
<comment type="similarity">
    <text evidence="3">Belongs to the HAD-like hydrolase superfamily. SerB family.</text>
</comment>
<evidence type="ECO:0000256" key="10">
    <source>
        <dbReference type="ARBA" id="ARBA00023299"/>
    </source>
</evidence>
<comment type="catalytic activity">
    <reaction evidence="12">
        <text>O-phospho-L-serine + H2O = L-serine + phosphate</text>
        <dbReference type="Rhea" id="RHEA:21208"/>
        <dbReference type="ChEBI" id="CHEBI:15377"/>
        <dbReference type="ChEBI" id="CHEBI:33384"/>
        <dbReference type="ChEBI" id="CHEBI:43474"/>
        <dbReference type="ChEBI" id="CHEBI:57524"/>
        <dbReference type="EC" id="3.1.3.3"/>
    </reaction>
</comment>
<keyword evidence="9" id="KW-0460">Magnesium</keyword>
<dbReference type="SFLD" id="SFLDF00029">
    <property type="entry name" value="phosphoserine_phosphatase"/>
    <property type="match status" value="1"/>
</dbReference>
<dbReference type="EC" id="3.1.3.3" evidence="4"/>
<evidence type="ECO:0000256" key="3">
    <source>
        <dbReference type="ARBA" id="ARBA00009184"/>
    </source>
</evidence>
<evidence type="ECO:0000256" key="13">
    <source>
        <dbReference type="ARBA" id="ARBA00048523"/>
    </source>
</evidence>
<dbReference type="PANTHER" id="PTHR43344">
    <property type="entry name" value="PHOSPHOSERINE PHOSPHATASE"/>
    <property type="match status" value="1"/>
</dbReference>
<dbReference type="NCBIfam" id="TIGR00338">
    <property type="entry name" value="serB"/>
    <property type="match status" value="1"/>
</dbReference>
<evidence type="ECO:0000256" key="8">
    <source>
        <dbReference type="ARBA" id="ARBA00022801"/>
    </source>
</evidence>
<dbReference type="RefSeq" id="WP_124017620.1">
    <property type="nucleotide sequence ID" value="NZ_JBDPZN010000001.1"/>
</dbReference>
<dbReference type="InterPro" id="IPR036412">
    <property type="entry name" value="HAD-like_sf"/>
</dbReference>
<evidence type="ECO:0000256" key="7">
    <source>
        <dbReference type="ARBA" id="ARBA00022723"/>
    </source>
</evidence>
<keyword evidence="8 14" id="KW-0378">Hydrolase</keyword>
<comment type="cofactor">
    <cofactor evidence="1">
        <name>Mg(2+)</name>
        <dbReference type="ChEBI" id="CHEBI:18420"/>
    </cofactor>
</comment>
<protein>
    <recommendedName>
        <fullName evidence="5">Phosphoserine phosphatase</fullName>
        <ecNumber evidence="4">3.1.3.3</ecNumber>
    </recommendedName>
    <alternativeName>
        <fullName evidence="11">O-phosphoserine phosphohydrolase</fullName>
    </alternativeName>
</protein>
<dbReference type="SFLD" id="SFLDG01136">
    <property type="entry name" value="C1.6:_Phosphoserine_Phosphatas"/>
    <property type="match status" value="1"/>
</dbReference>
<dbReference type="InterPro" id="IPR004469">
    <property type="entry name" value="PSP"/>
</dbReference>
<keyword evidence="10" id="KW-0718">Serine biosynthesis</keyword>
<evidence type="ECO:0000313" key="15">
    <source>
        <dbReference type="Proteomes" id="UP001477278"/>
    </source>
</evidence>
<accession>A0ABV0FJW3</accession>
<gene>
    <name evidence="14" type="primary">serB</name>
    <name evidence="14" type="ORF">ABHN84_02280</name>
</gene>
<sequence>MLEKCDNALLNFLFSDTCDTYQHLGSVLYRYQESEYLLSLQAHLPYRCRVIFNGECSSEIESWLSSISTDAHVAKLVRQNDLFGFELATQTVDEQWIASFPHNIPAEIVLIQQPLARLNQPGLLVMDMDSTAIEIECIDELAAMAGVGDEVAKVTASAMRGELDFEQSLRLRVSKLAGADAAIIQQLCDTLPLMPGLETMLAELKAHQWKLVVASGGFTPFVGHLKQLLNLDAAFANELVIVNGKLTGEVTGDVVDAQYKANVVSQCAQQWTIASGQRVAIGDGANDIPMIQAADLGVAFHAKPKLIEAADASIQNIDLRALVFCLQL</sequence>
<dbReference type="CDD" id="cd07500">
    <property type="entry name" value="HAD_PSP"/>
    <property type="match status" value="1"/>
</dbReference>
<comment type="pathway">
    <text evidence="2">Amino-acid biosynthesis; L-serine biosynthesis; L-serine from 3-phospho-D-glycerate: step 3/3.</text>
</comment>
<proteinExistence type="inferred from homology"/>
<dbReference type="PANTHER" id="PTHR43344:SF2">
    <property type="entry name" value="PHOSPHOSERINE PHOSPHATASE"/>
    <property type="match status" value="1"/>
</dbReference>
<evidence type="ECO:0000256" key="6">
    <source>
        <dbReference type="ARBA" id="ARBA00022605"/>
    </source>
</evidence>
<evidence type="ECO:0000256" key="1">
    <source>
        <dbReference type="ARBA" id="ARBA00001946"/>
    </source>
</evidence>
<dbReference type="GO" id="GO:0016787">
    <property type="term" value="F:hydrolase activity"/>
    <property type="evidence" value="ECO:0007669"/>
    <property type="project" value="UniProtKB-KW"/>
</dbReference>
<dbReference type="Pfam" id="PF00702">
    <property type="entry name" value="Hydrolase"/>
    <property type="match status" value="1"/>
</dbReference>
<evidence type="ECO:0000256" key="12">
    <source>
        <dbReference type="ARBA" id="ARBA00048138"/>
    </source>
</evidence>
<dbReference type="SFLD" id="SFLDG01137">
    <property type="entry name" value="C1.6.1:_Phosphoserine_Phosphat"/>
    <property type="match status" value="1"/>
</dbReference>
<evidence type="ECO:0000256" key="11">
    <source>
        <dbReference type="ARBA" id="ARBA00031693"/>
    </source>
</evidence>
<evidence type="ECO:0000256" key="9">
    <source>
        <dbReference type="ARBA" id="ARBA00022842"/>
    </source>
</evidence>
<keyword evidence="6" id="KW-0028">Amino-acid biosynthesis</keyword>
<comment type="caution">
    <text evidence="14">The sequence shown here is derived from an EMBL/GenBank/DDBJ whole genome shotgun (WGS) entry which is preliminary data.</text>
</comment>
<evidence type="ECO:0000256" key="4">
    <source>
        <dbReference type="ARBA" id="ARBA00012640"/>
    </source>
</evidence>
<dbReference type="NCBIfam" id="TIGR01488">
    <property type="entry name" value="HAD-SF-IB"/>
    <property type="match status" value="1"/>
</dbReference>
<dbReference type="Proteomes" id="UP001477278">
    <property type="component" value="Unassembled WGS sequence"/>
</dbReference>